<reference evidence="2 3" key="1">
    <citation type="journal article" date="2017" name="Genome Biol. Evol.">
        <title>Phytophthora megakarya and P. palmivora, closely related causal agents of cacao black pod rot, underwent increases in genome sizes and gene numbers by different mechanisms.</title>
        <authorList>
            <person name="Ali S.S."/>
            <person name="Shao J."/>
            <person name="Lary D.J."/>
            <person name="Kronmiller B."/>
            <person name="Shen D."/>
            <person name="Strem M.D."/>
            <person name="Amoako-Attah I."/>
            <person name="Akrofi A.Y."/>
            <person name="Begoude B.A."/>
            <person name="Ten Hoopen G.M."/>
            <person name="Coulibaly K."/>
            <person name="Kebe B.I."/>
            <person name="Melnick R.L."/>
            <person name="Guiltinan M.J."/>
            <person name="Tyler B.M."/>
            <person name="Meinhardt L.W."/>
            <person name="Bailey B.A."/>
        </authorList>
    </citation>
    <scope>NUCLEOTIDE SEQUENCE [LARGE SCALE GENOMIC DNA]</scope>
    <source>
        <strain evidence="3">sbr112.9</strain>
    </source>
</reference>
<evidence type="ECO:0000313" key="2">
    <source>
        <dbReference type="EMBL" id="POM77199.1"/>
    </source>
</evidence>
<comment type="caution">
    <text evidence="2">The sequence shown here is derived from an EMBL/GenBank/DDBJ whole genome shotgun (WGS) entry which is preliminary data.</text>
</comment>
<dbReference type="AlphaFoldDB" id="A0A2P4YHJ6"/>
<name>A0A2P4YHJ6_9STRA</name>
<organism evidence="2 3">
    <name type="scientific">Phytophthora palmivora</name>
    <dbReference type="NCBI Taxonomy" id="4796"/>
    <lineage>
        <taxon>Eukaryota</taxon>
        <taxon>Sar</taxon>
        <taxon>Stramenopiles</taxon>
        <taxon>Oomycota</taxon>
        <taxon>Peronosporomycetes</taxon>
        <taxon>Peronosporales</taxon>
        <taxon>Peronosporaceae</taxon>
        <taxon>Phytophthora</taxon>
    </lineage>
</organism>
<evidence type="ECO:0008006" key="4">
    <source>
        <dbReference type="Google" id="ProtNLM"/>
    </source>
</evidence>
<accession>A0A2P4YHJ6</accession>
<dbReference type="Proteomes" id="UP000237271">
    <property type="component" value="Unassembled WGS sequence"/>
</dbReference>
<protein>
    <recommendedName>
        <fullName evidence="4">Peptidase A2 domain-containing protein</fullName>
    </recommendedName>
</protein>
<feature type="region of interest" description="Disordered" evidence="1">
    <location>
        <begin position="157"/>
        <end position="212"/>
    </location>
</feature>
<gene>
    <name evidence="2" type="ORF">PHPALM_5452</name>
</gene>
<sequence length="487" mass="53858">MPVGACINDESRRLIALFDIRKPVSAITEADWVNYFWEGRINGELDFDKVKALLSSRLKMDTTQPDADSRVSKLVHQLYQLLEKENMEWMIESEPKKVVRYIINALAPEPFHSVVKKEMERESNKSLLTDVVAFTVWLRSSCKEFIRWEIVSAPASKRAGSASGGASSGGVGSAGGAGKTGKASKPARKDKSSPESPSSHTPTPPNSTARTCLKCDSREHRVKDCPNVSPGEADELIKAWQKNKKNRTSSVVLTLRGDAERQTCTPAVVEDVVAVDDTLLDSGAETTVVTRGLIRELQKHNVPLRMTKGSPNILCPFGSKATRVWWQVVLDKIELSTAAGPLMLRHLRAWVHEGEREVPSLILSQHVMKKLGYSVEAILSQARERQEEWDLNELETGDYSSGVSRVCRVSSQVAWSDNFVGLDDEMRTATPELKAKPRDDARVAAAEQAGLSSASLKKLGELLVRYEDVFRLSFGKDPPVRVAPLKV</sequence>
<evidence type="ECO:0000313" key="3">
    <source>
        <dbReference type="Proteomes" id="UP000237271"/>
    </source>
</evidence>
<evidence type="ECO:0000256" key="1">
    <source>
        <dbReference type="SAM" id="MobiDB-lite"/>
    </source>
</evidence>
<dbReference type="EMBL" id="NCKW01002847">
    <property type="protein sequence ID" value="POM77199.1"/>
    <property type="molecule type" value="Genomic_DNA"/>
</dbReference>
<dbReference type="OrthoDB" id="128533at2759"/>
<keyword evidence="3" id="KW-1185">Reference proteome</keyword>
<feature type="compositionally biased region" description="Gly residues" evidence="1">
    <location>
        <begin position="162"/>
        <end position="179"/>
    </location>
</feature>
<proteinExistence type="predicted"/>